<dbReference type="GO" id="GO:0006829">
    <property type="term" value="P:zinc ion transport"/>
    <property type="evidence" value="ECO:0007669"/>
    <property type="project" value="InterPro"/>
</dbReference>
<dbReference type="STRING" id="27835.A0A0N4YC99"/>
<dbReference type="AlphaFoldDB" id="A0A0N4YC99"/>
<evidence type="ECO:0000313" key="4">
    <source>
        <dbReference type="WBParaSite" id="NBR_0001415801-mRNA-1"/>
    </source>
</evidence>
<dbReference type="PANTHER" id="PTHR13414">
    <property type="entry name" value="HUEL-CATION TRANSPORTER"/>
    <property type="match status" value="1"/>
</dbReference>
<dbReference type="InterPro" id="IPR040177">
    <property type="entry name" value="SLC30A9"/>
</dbReference>
<name>A0A0N4YC99_NIPBR</name>
<keyword evidence="1" id="KW-0813">Transport</keyword>
<dbReference type="GO" id="GO:0008324">
    <property type="term" value="F:monoatomic cation transmembrane transporter activity"/>
    <property type="evidence" value="ECO:0007669"/>
    <property type="project" value="InterPro"/>
</dbReference>
<proteinExistence type="predicted"/>
<accession>A0A0N4YC99</accession>
<gene>
    <name evidence="2" type="ORF">NBR_LOCUS14159</name>
</gene>
<reference evidence="2 3" key="2">
    <citation type="submission" date="2018-11" db="EMBL/GenBank/DDBJ databases">
        <authorList>
            <consortium name="Pathogen Informatics"/>
        </authorList>
    </citation>
    <scope>NUCLEOTIDE SEQUENCE [LARGE SCALE GENOMIC DNA]</scope>
</reference>
<keyword evidence="3" id="KW-1185">Reference proteome</keyword>
<dbReference type="WBParaSite" id="NBR_0001415801-mRNA-1">
    <property type="protein sequence ID" value="NBR_0001415801-mRNA-1"/>
    <property type="gene ID" value="NBR_0001415801"/>
</dbReference>
<reference evidence="4" key="1">
    <citation type="submission" date="2017-02" db="UniProtKB">
        <authorList>
            <consortium name="WormBaseParasite"/>
        </authorList>
    </citation>
    <scope>IDENTIFICATION</scope>
</reference>
<organism evidence="4">
    <name type="scientific">Nippostrongylus brasiliensis</name>
    <name type="common">Rat hookworm</name>
    <dbReference type="NCBI Taxonomy" id="27835"/>
    <lineage>
        <taxon>Eukaryota</taxon>
        <taxon>Metazoa</taxon>
        <taxon>Ecdysozoa</taxon>
        <taxon>Nematoda</taxon>
        <taxon>Chromadorea</taxon>
        <taxon>Rhabditida</taxon>
        <taxon>Rhabditina</taxon>
        <taxon>Rhabditomorpha</taxon>
        <taxon>Strongyloidea</taxon>
        <taxon>Heligmosomidae</taxon>
        <taxon>Nippostrongylus</taxon>
    </lineage>
</organism>
<protein>
    <submittedName>
        <fullName evidence="4">Zinc transporter 9 (inferred by orthology to a human protein)</fullName>
    </submittedName>
</protein>
<dbReference type="GO" id="GO:0006882">
    <property type="term" value="P:intracellular zinc ion homeostasis"/>
    <property type="evidence" value="ECO:0007669"/>
    <property type="project" value="TreeGrafter"/>
</dbReference>
<evidence type="ECO:0000313" key="2">
    <source>
        <dbReference type="EMBL" id="VDL77748.1"/>
    </source>
</evidence>
<evidence type="ECO:0000313" key="3">
    <source>
        <dbReference type="Proteomes" id="UP000271162"/>
    </source>
</evidence>
<dbReference type="Proteomes" id="UP000271162">
    <property type="component" value="Unassembled WGS sequence"/>
</dbReference>
<dbReference type="PANTHER" id="PTHR13414:SF9">
    <property type="entry name" value="PROTON-COUPLED ZINC ANTIPORTER SLC30A9, MITOCHONDRIAL"/>
    <property type="match status" value="1"/>
</dbReference>
<sequence length="58" mass="6749">MPSLLKEVHELKDESELGDFMEKHGEKIIDRLGDEIDRIEGEITKKHPDIRHVDLEAL</sequence>
<dbReference type="GO" id="GO:0005783">
    <property type="term" value="C:endoplasmic reticulum"/>
    <property type="evidence" value="ECO:0007669"/>
    <property type="project" value="TreeGrafter"/>
</dbReference>
<dbReference type="EMBL" id="UYSL01021261">
    <property type="protein sequence ID" value="VDL77748.1"/>
    <property type="molecule type" value="Genomic_DNA"/>
</dbReference>
<evidence type="ECO:0000256" key="1">
    <source>
        <dbReference type="ARBA" id="ARBA00022448"/>
    </source>
</evidence>